<dbReference type="PROSITE" id="PS50011">
    <property type="entry name" value="PROTEIN_KINASE_DOM"/>
    <property type="match status" value="1"/>
</dbReference>
<dbReference type="EMBL" id="JBGMDY010000007">
    <property type="protein sequence ID" value="KAL2326840.1"/>
    <property type="molecule type" value="Genomic_DNA"/>
</dbReference>
<feature type="domain" description="Bulb-type lectin" evidence="14">
    <location>
        <begin position="81"/>
        <end position="204"/>
    </location>
</feature>
<comment type="catalytic activity">
    <reaction evidence="10">
        <text>L-threonyl-[protein] + ATP = O-phospho-L-threonyl-[protein] + ADP + H(+)</text>
        <dbReference type="Rhea" id="RHEA:46608"/>
        <dbReference type="Rhea" id="RHEA-COMP:11060"/>
        <dbReference type="Rhea" id="RHEA-COMP:11605"/>
        <dbReference type="ChEBI" id="CHEBI:15378"/>
        <dbReference type="ChEBI" id="CHEBI:30013"/>
        <dbReference type="ChEBI" id="CHEBI:30616"/>
        <dbReference type="ChEBI" id="CHEBI:61977"/>
        <dbReference type="ChEBI" id="CHEBI:456216"/>
        <dbReference type="EC" id="2.7.11.1"/>
    </reaction>
</comment>
<comment type="caution">
    <text evidence="16">The sequence shown here is derived from an EMBL/GenBank/DDBJ whole genome shotgun (WGS) entry which is preliminary data.</text>
</comment>
<dbReference type="PROSITE" id="PS50948">
    <property type="entry name" value="PAN"/>
    <property type="match status" value="1"/>
</dbReference>
<dbReference type="Pfam" id="PF00954">
    <property type="entry name" value="S_locus_glycop"/>
    <property type="match status" value="1"/>
</dbReference>
<evidence type="ECO:0000256" key="5">
    <source>
        <dbReference type="ARBA" id="ARBA00022741"/>
    </source>
</evidence>
<evidence type="ECO:0000256" key="6">
    <source>
        <dbReference type="ARBA" id="ARBA00022777"/>
    </source>
</evidence>
<feature type="domain" description="Protein kinase" evidence="13">
    <location>
        <begin position="265"/>
        <end position="563"/>
    </location>
</feature>
<keyword evidence="17" id="KW-1185">Reference proteome</keyword>
<evidence type="ECO:0000256" key="3">
    <source>
        <dbReference type="ARBA" id="ARBA00022679"/>
    </source>
</evidence>
<dbReference type="Pfam" id="PF08276">
    <property type="entry name" value="PAN_2"/>
    <property type="match status" value="1"/>
</dbReference>
<dbReference type="PROSITE" id="PS50927">
    <property type="entry name" value="BULB_LECTIN"/>
    <property type="match status" value="1"/>
</dbReference>
<dbReference type="SUPFAM" id="SSF51110">
    <property type="entry name" value="alpha-D-mannose-specific plant lectins"/>
    <property type="match status" value="1"/>
</dbReference>
<evidence type="ECO:0000256" key="2">
    <source>
        <dbReference type="ARBA" id="ARBA00022527"/>
    </source>
</evidence>
<dbReference type="PANTHER" id="PTHR32444:SF234">
    <property type="entry name" value="RECEPTOR-LIKE SERINE_THREONINE-PROTEIN KINASE"/>
    <property type="match status" value="1"/>
</dbReference>
<dbReference type="SMART" id="SM00473">
    <property type="entry name" value="PAN_AP"/>
    <property type="match status" value="1"/>
</dbReference>
<dbReference type="CDD" id="cd01098">
    <property type="entry name" value="PAN_AP_plant"/>
    <property type="match status" value="1"/>
</dbReference>
<dbReference type="InterPro" id="IPR001480">
    <property type="entry name" value="Bulb-type_lectin_dom"/>
</dbReference>
<evidence type="ECO:0000256" key="12">
    <source>
        <dbReference type="SAM" id="MobiDB-lite"/>
    </source>
</evidence>
<evidence type="ECO:0000256" key="11">
    <source>
        <dbReference type="ARBA" id="ARBA00048679"/>
    </source>
</evidence>
<dbReference type="Proteomes" id="UP001603857">
    <property type="component" value="Unassembled WGS sequence"/>
</dbReference>
<evidence type="ECO:0000259" key="15">
    <source>
        <dbReference type="PROSITE" id="PS50948"/>
    </source>
</evidence>
<dbReference type="Gene3D" id="2.90.10.10">
    <property type="entry name" value="Bulb-type lectin domain"/>
    <property type="match status" value="1"/>
</dbReference>
<dbReference type="GO" id="GO:0004674">
    <property type="term" value="F:protein serine/threonine kinase activity"/>
    <property type="evidence" value="ECO:0007669"/>
    <property type="project" value="UniProtKB-KW"/>
</dbReference>
<keyword evidence="5" id="KW-0547">Nucleotide-binding</keyword>
<proteinExistence type="predicted"/>
<evidence type="ECO:0000313" key="16">
    <source>
        <dbReference type="EMBL" id="KAL2326840.1"/>
    </source>
</evidence>
<dbReference type="InterPro" id="IPR000719">
    <property type="entry name" value="Prot_kinase_dom"/>
</dbReference>
<keyword evidence="4" id="KW-0732">Signal</keyword>
<dbReference type="SUPFAM" id="SSF56112">
    <property type="entry name" value="Protein kinase-like (PK-like)"/>
    <property type="match status" value="1"/>
</dbReference>
<dbReference type="InterPro" id="IPR011009">
    <property type="entry name" value="Kinase-like_dom_sf"/>
</dbReference>
<feature type="compositionally biased region" description="Polar residues" evidence="12">
    <location>
        <begin position="21"/>
        <end position="35"/>
    </location>
</feature>
<evidence type="ECO:0000256" key="4">
    <source>
        <dbReference type="ARBA" id="ARBA00022729"/>
    </source>
</evidence>
<evidence type="ECO:0000256" key="8">
    <source>
        <dbReference type="ARBA" id="ARBA00023157"/>
    </source>
</evidence>
<dbReference type="CDD" id="cd00028">
    <property type="entry name" value="B_lectin"/>
    <property type="match status" value="1"/>
</dbReference>
<keyword evidence="3" id="KW-0808">Transferase</keyword>
<reference evidence="16 17" key="1">
    <citation type="submission" date="2024-08" db="EMBL/GenBank/DDBJ databases">
        <title>Insights into the chromosomal genome structure of Flemingia macrophylla.</title>
        <authorList>
            <person name="Ding Y."/>
            <person name="Zhao Y."/>
            <person name="Bi W."/>
            <person name="Wu M."/>
            <person name="Zhao G."/>
            <person name="Gong Y."/>
            <person name="Li W."/>
            <person name="Zhang P."/>
        </authorList>
    </citation>
    <scope>NUCLEOTIDE SEQUENCE [LARGE SCALE GENOMIC DNA]</scope>
    <source>
        <strain evidence="16">DYQJB</strain>
        <tissue evidence="16">Leaf</tissue>
    </source>
</reference>
<dbReference type="PANTHER" id="PTHR32444">
    <property type="entry name" value="BULB-TYPE LECTIN DOMAIN-CONTAINING PROTEIN"/>
    <property type="match status" value="1"/>
</dbReference>
<dbReference type="PROSITE" id="PS00108">
    <property type="entry name" value="PROTEIN_KINASE_ST"/>
    <property type="match status" value="1"/>
</dbReference>
<evidence type="ECO:0000256" key="9">
    <source>
        <dbReference type="ARBA" id="ARBA00023180"/>
    </source>
</evidence>
<dbReference type="InterPro" id="IPR000858">
    <property type="entry name" value="S_locus_glycoprot_dom"/>
</dbReference>
<dbReference type="EC" id="2.7.11.1" evidence="1"/>
<evidence type="ECO:0000313" key="17">
    <source>
        <dbReference type="Proteomes" id="UP001603857"/>
    </source>
</evidence>
<evidence type="ECO:0000259" key="13">
    <source>
        <dbReference type="PROSITE" id="PS50011"/>
    </source>
</evidence>
<dbReference type="InterPro" id="IPR003609">
    <property type="entry name" value="Pan_app"/>
</dbReference>
<keyword evidence="2" id="KW-0723">Serine/threonine-protein kinase</keyword>
<protein>
    <recommendedName>
        <fullName evidence="1">non-specific serine/threonine protein kinase</fullName>
        <ecNumber evidence="1">2.7.11.1</ecNumber>
    </recommendedName>
</protein>
<keyword evidence="6" id="KW-0418">Kinase</keyword>
<dbReference type="Gene3D" id="3.50.4.10">
    <property type="entry name" value="Hepatocyte Growth Factor"/>
    <property type="match status" value="1"/>
</dbReference>
<dbReference type="Pfam" id="PF01453">
    <property type="entry name" value="B_lectin"/>
    <property type="match status" value="1"/>
</dbReference>
<dbReference type="SMART" id="SM00108">
    <property type="entry name" value="B_lectin"/>
    <property type="match status" value="1"/>
</dbReference>
<feature type="region of interest" description="Disordered" evidence="12">
    <location>
        <begin position="1"/>
        <end position="35"/>
    </location>
</feature>
<sequence length="563" mass="63680">MGSSTRDVIRPRFFPDDFAPMSQSSSNVQESTDLPTFPQQPNFDSIIALDNCVVCIEMETPSPTLLICNLLLFFSQISHSTDTITQEQPLADDGSTLVSKDGTFELGFFNPGSSNNRYVGIWYKNIAVKTVVWVANRDNPIKDNNSTTMLKTQQGNLVLLAHNGTLLWTTTATAKASNPIVQLLDDGNLVIRDAKEERVFVWQSFDHPSDTLLPGMKLGWDLRTGLNRRLTSWKNWEDPSSGNFVYEVVLGSNPDIVIWKGNVEYFRTGPYNGNMFSGVYSPRNNPLYDYVFVNNKDEVYFRYTLRNTSVVSIMVMNQTLSLRQRLIWIPDTKAWTIYQYLPRDSCDEYNVCGPNGYCEIAASPICQCFEGFVPKSPKLWNAMDWRQGCVRSDDWSCGVENKDGFRRIDEKMKLPNSTYAWVNQSMTLVECRVKCIENCSCTAYSNLDTRGSGSGCSIWFGDLVDLRVVESGQDLYVRVATSDTDSIQRKNLDWPMRLNILNAIARGLLYLHQDSRLRIIHRDLKTNNILLDNNMNPKISDFGIARMCGSDQVEGSTSIIAGT</sequence>
<keyword evidence="8" id="KW-1015">Disulfide bond</keyword>
<dbReference type="FunFam" id="1.10.510.10:FF:001023">
    <property type="entry name" value="Os07g0541700 protein"/>
    <property type="match status" value="1"/>
</dbReference>
<organism evidence="16 17">
    <name type="scientific">Flemingia macrophylla</name>
    <dbReference type="NCBI Taxonomy" id="520843"/>
    <lineage>
        <taxon>Eukaryota</taxon>
        <taxon>Viridiplantae</taxon>
        <taxon>Streptophyta</taxon>
        <taxon>Embryophyta</taxon>
        <taxon>Tracheophyta</taxon>
        <taxon>Spermatophyta</taxon>
        <taxon>Magnoliopsida</taxon>
        <taxon>eudicotyledons</taxon>
        <taxon>Gunneridae</taxon>
        <taxon>Pentapetalae</taxon>
        <taxon>rosids</taxon>
        <taxon>fabids</taxon>
        <taxon>Fabales</taxon>
        <taxon>Fabaceae</taxon>
        <taxon>Papilionoideae</taxon>
        <taxon>50 kb inversion clade</taxon>
        <taxon>NPAAA clade</taxon>
        <taxon>indigoferoid/millettioid clade</taxon>
        <taxon>Phaseoleae</taxon>
        <taxon>Flemingia</taxon>
    </lineage>
</organism>
<dbReference type="InterPro" id="IPR008271">
    <property type="entry name" value="Ser/Thr_kinase_AS"/>
</dbReference>
<dbReference type="AlphaFoldDB" id="A0ABD1LVD9"/>
<accession>A0ABD1LVD9</accession>
<gene>
    <name evidence="16" type="ORF">Fmac_020267</name>
</gene>
<dbReference type="InterPro" id="IPR036426">
    <property type="entry name" value="Bulb-type_lectin_dom_sf"/>
</dbReference>
<comment type="catalytic activity">
    <reaction evidence="11">
        <text>L-seryl-[protein] + ATP = O-phospho-L-seryl-[protein] + ADP + H(+)</text>
        <dbReference type="Rhea" id="RHEA:17989"/>
        <dbReference type="Rhea" id="RHEA-COMP:9863"/>
        <dbReference type="Rhea" id="RHEA-COMP:11604"/>
        <dbReference type="ChEBI" id="CHEBI:15378"/>
        <dbReference type="ChEBI" id="CHEBI:29999"/>
        <dbReference type="ChEBI" id="CHEBI:30616"/>
        <dbReference type="ChEBI" id="CHEBI:83421"/>
        <dbReference type="ChEBI" id="CHEBI:456216"/>
        <dbReference type="EC" id="2.7.11.1"/>
    </reaction>
</comment>
<dbReference type="FunFam" id="2.90.10.10:FF:000001">
    <property type="entry name" value="G-type lectin S-receptor-like serine/threonine-protein kinase"/>
    <property type="match status" value="1"/>
</dbReference>
<feature type="domain" description="Apple" evidence="15">
    <location>
        <begin position="397"/>
        <end position="480"/>
    </location>
</feature>
<dbReference type="Pfam" id="PF00069">
    <property type="entry name" value="Pkinase"/>
    <property type="match status" value="1"/>
</dbReference>
<evidence type="ECO:0000256" key="7">
    <source>
        <dbReference type="ARBA" id="ARBA00022840"/>
    </source>
</evidence>
<dbReference type="GO" id="GO:0005524">
    <property type="term" value="F:ATP binding"/>
    <property type="evidence" value="ECO:0007669"/>
    <property type="project" value="UniProtKB-KW"/>
</dbReference>
<evidence type="ECO:0000259" key="14">
    <source>
        <dbReference type="PROSITE" id="PS50927"/>
    </source>
</evidence>
<name>A0ABD1LVD9_9FABA</name>
<dbReference type="Gene3D" id="1.10.510.10">
    <property type="entry name" value="Transferase(Phosphotransferase) domain 1"/>
    <property type="match status" value="1"/>
</dbReference>
<evidence type="ECO:0000256" key="1">
    <source>
        <dbReference type="ARBA" id="ARBA00012513"/>
    </source>
</evidence>
<keyword evidence="9" id="KW-0325">Glycoprotein</keyword>
<keyword evidence="7" id="KW-0067">ATP-binding</keyword>
<evidence type="ECO:0000256" key="10">
    <source>
        <dbReference type="ARBA" id="ARBA00047899"/>
    </source>
</evidence>